<keyword evidence="2" id="KW-0949">S-adenosyl-L-methionine</keyword>
<dbReference type="Gene3D" id="3.30.750.200">
    <property type="match status" value="1"/>
</dbReference>
<dbReference type="InterPro" id="IPR007197">
    <property type="entry name" value="rSAM"/>
</dbReference>
<comment type="caution">
    <text evidence="7">The sequence shown here is derived from an EMBL/GenBank/DDBJ whole genome shotgun (WGS) entry which is preliminary data.</text>
</comment>
<dbReference type="PANTHER" id="PTHR43409">
    <property type="entry name" value="ANAEROBIC MAGNESIUM-PROTOPORPHYRIN IX MONOMETHYL ESTER CYCLASE-RELATED"/>
    <property type="match status" value="1"/>
</dbReference>
<evidence type="ECO:0000256" key="5">
    <source>
        <dbReference type="ARBA" id="ARBA00023014"/>
    </source>
</evidence>
<dbReference type="AlphaFoldDB" id="A0A0F9AMU4"/>
<keyword evidence="5" id="KW-0411">Iron-sulfur</keyword>
<evidence type="ECO:0000259" key="6">
    <source>
        <dbReference type="Pfam" id="PF04055"/>
    </source>
</evidence>
<organism evidence="7">
    <name type="scientific">marine sediment metagenome</name>
    <dbReference type="NCBI Taxonomy" id="412755"/>
    <lineage>
        <taxon>unclassified sequences</taxon>
        <taxon>metagenomes</taxon>
        <taxon>ecological metagenomes</taxon>
    </lineage>
</organism>
<evidence type="ECO:0000256" key="4">
    <source>
        <dbReference type="ARBA" id="ARBA00023004"/>
    </source>
</evidence>
<evidence type="ECO:0000256" key="1">
    <source>
        <dbReference type="ARBA" id="ARBA00001966"/>
    </source>
</evidence>
<reference evidence="7" key="1">
    <citation type="journal article" date="2015" name="Nature">
        <title>Complex archaea that bridge the gap between prokaryotes and eukaryotes.</title>
        <authorList>
            <person name="Spang A."/>
            <person name="Saw J.H."/>
            <person name="Jorgensen S.L."/>
            <person name="Zaremba-Niedzwiedzka K."/>
            <person name="Martijn J."/>
            <person name="Lind A.E."/>
            <person name="van Eijk R."/>
            <person name="Schleper C."/>
            <person name="Guy L."/>
            <person name="Ettema T.J."/>
        </authorList>
    </citation>
    <scope>NUCLEOTIDE SEQUENCE</scope>
</reference>
<gene>
    <name evidence="7" type="ORF">LCGC14_2550800</name>
</gene>
<dbReference type="InterPro" id="IPR051198">
    <property type="entry name" value="BchE-like"/>
</dbReference>
<evidence type="ECO:0000256" key="3">
    <source>
        <dbReference type="ARBA" id="ARBA00022723"/>
    </source>
</evidence>
<sequence>MNNKLYKKLHLKSFIRGDSLSLQHAKMMKKMGFKSVRFGAESGSDRILEMLGKNTTIADYIKTINIVKGVGLKLYVSFMHDIPGETQQDKYLTQKFIEDNKDNFKVMGNYRFRPFPGTDMYNGENPLEFDMRVRSFK</sequence>
<name>A0A0F9AMU4_9ZZZZ</name>
<dbReference type="GO" id="GO:0051536">
    <property type="term" value="F:iron-sulfur cluster binding"/>
    <property type="evidence" value="ECO:0007669"/>
    <property type="project" value="UniProtKB-KW"/>
</dbReference>
<dbReference type="EMBL" id="LAZR01041856">
    <property type="protein sequence ID" value="KKL10939.1"/>
    <property type="molecule type" value="Genomic_DNA"/>
</dbReference>
<dbReference type="InterPro" id="IPR058240">
    <property type="entry name" value="rSAM_sf"/>
</dbReference>
<dbReference type="Pfam" id="PF04055">
    <property type="entry name" value="Radical_SAM"/>
    <property type="match status" value="1"/>
</dbReference>
<keyword evidence="3" id="KW-0479">Metal-binding</keyword>
<dbReference type="SUPFAM" id="SSF102114">
    <property type="entry name" value="Radical SAM enzymes"/>
    <property type="match status" value="1"/>
</dbReference>
<proteinExistence type="predicted"/>
<dbReference type="GO" id="GO:0003824">
    <property type="term" value="F:catalytic activity"/>
    <property type="evidence" value="ECO:0007669"/>
    <property type="project" value="InterPro"/>
</dbReference>
<protein>
    <recommendedName>
        <fullName evidence="6">Radical SAM core domain-containing protein</fullName>
    </recommendedName>
</protein>
<evidence type="ECO:0000256" key="2">
    <source>
        <dbReference type="ARBA" id="ARBA00022691"/>
    </source>
</evidence>
<feature type="domain" description="Radical SAM core" evidence="6">
    <location>
        <begin position="16"/>
        <end position="89"/>
    </location>
</feature>
<keyword evidence="4" id="KW-0408">Iron</keyword>
<comment type="cofactor">
    <cofactor evidence="1">
        <name>[4Fe-4S] cluster</name>
        <dbReference type="ChEBI" id="CHEBI:49883"/>
    </cofactor>
</comment>
<dbReference type="GO" id="GO:0046872">
    <property type="term" value="F:metal ion binding"/>
    <property type="evidence" value="ECO:0007669"/>
    <property type="project" value="UniProtKB-KW"/>
</dbReference>
<evidence type="ECO:0000313" key="7">
    <source>
        <dbReference type="EMBL" id="KKL10939.1"/>
    </source>
</evidence>
<accession>A0A0F9AMU4</accession>